<reference evidence="2" key="2">
    <citation type="submission" date="2021-12" db="EMBL/GenBank/DDBJ databases">
        <title>Black yeast isolated from Biological Soil Crust.</title>
        <authorList>
            <person name="Kurbessoian T."/>
        </authorList>
    </citation>
    <scope>NUCLEOTIDE SEQUENCE</scope>
    <source>
        <strain evidence="2">CCFEE 5208</strain>
    </source>
</reference>
<evidence type="ECO:0000313" key="4">
    <source>
        <dbReference type="EMBL" id="TKA37123.1"/>
    </source>
</evidence>
<gene>
    <name evidence="4" type="ORF">B0A54_11984</name>
    <name evidence="2" type="ORF">LTR82_010371</name>
    <name evidence="3" type="ORF">LTR91_011603</name>
</gene>
<organism evidence="4 5">
    <name type="scientific">Friedmanniomyces endolithicus</name>
    <dbReference type="NCBI Taxonomy" id="329885"/>
    <lineage>
        <taxon>Eukaryota</taxon>
        <taxon>Fungi</taxon>
        <taxon>Dikarya</taxon>
        <taxon>Ascomycota</taxon>
        <taxon>Pezizomycotina</taxon>
        <taxon>Dothideomycetes</taxon>
        <taxon>Dothideomycetidae</taxon>
        <taxon>Mycosphaerellales</taxon>
        <taxon>Teratosphaeriaceae</taxon>
        <taxon>Friedmanniomyces</taxon>
    </lineage>
</organism>
<dbReference type="Proteomes" id="UP001175353">
    <property type="component" value="Unassembled WGS sequence"/>
</dbReference>
<feature type="region of interest" description="Disordered" evidence="1">
    <location>
        <begin position="29"/>
        <end position="155"/>
    </location>
</feature>
<feature type="compositionally biased region" description="Gly residues" evidence="1">
    <location>
        <begin position="143"/>
        <end position="155"/>
    </location>
</feature>
<dbReference type="Proteomes" id="UP000310066">
    <property type="component" value="Unassembled WGS sequence"/>
</dbReference>
<dbReference type="Proteomes" id="UP001168146">
    <property type="component" value="Unassembled WGS sequence"/>
</dbReference>
<dbReference type="PANTHER" id="PTHR42090:SF1">
    <property type="match status" value="1"/>
</dbReference>
<comment type="caution">
    <text evidence="4">The sequence shown here is derived from an EMBL/GenBank/DDBJ whole genome shotgun (WGS) entry which is preliminary data.</text>
</comment>
<reference evidence="3" key="3">
    <citation type="submission" date="2023-06" db="EMBL/GenBank/DDBJ databases">
        <title>Black Yeasts Isolated from many extreme environments.</title>
        <authorList>
            <person name="Coleine C."/>
            <person name="Stajich J.E."/>
            <person name="Selbmann L."/>
        </authorList>
    </citation>
    <scope>NUCLEOTIDE SEQUENCE</scope>
    <source>
        <strain evidence="3">CCFEE 5200</strain>
    </source>
</reference>
<keyword evidence="6" id="KW-1185">Reference proteome</keyword>
<evidence type="ECO:0000313" key="6">
    <source>
        <dbReference type="Proteomes" id="UP001175353"/>
    </source>
</evidence>
<feature type="compositionally biased region" description="Basic and acidic residues" evidence="1">
    <location>
        <begin position="36"/>
        <end position="52"/>
    </location>
</feature>
<dbReference type="AlphaFoldDB" id="A0A4U0UN29"/>
<dbReference type="EMBL" id="NAJP01000054">
    <property type="protein sequence ID" value="TKA37123.1"/>
    <property type="molecule type" value="Genomic_DNA"/>
</dbReference>
<evidence type="ECO:0000256" key="1">
    <source>
        <dbReference type="SAM" id="MobiDB-lite"/>
    </source>
</evidence>
<evidence type="ECO:0000313" key="3">
    <source>
        <dbReference type="EMBL" id="KAK0982355.1"/>
    </source>
</evidence>
<protein>
    <submittedName>
        <fullName evidence="4">Uncharacterized protein</fullName>
    </submittedName>
</protein>
<feature type="compositionally biased region" description="Polar residues" evidence="1">
    <location>
        <begin position="73"/>
        <end position="91"/>
    </location>
</feature>
<reference evidence="4 5" key="1">
    <citation type="submission" date="2017-03" db="EMBL/GenBank/DDBJ databases">
        <title>Genomes of endolithic fungi from Antarctica.</title>
        <authorList>
            <person name="Coleine C."/>
            <person name="Masonjones S."/>
            <person name="Stajich J.E."/>
        </authorList>
    </citation>
    <scope>NUCLEOTIDE SEQUENCE [LARGE SCALE GENOMIC DNA]</scope>
    <source>
        <strain evidence="4 5">CCFEE 5311</strain>
    </source>
</reference>
<dbReference type="EMBL" id="JAUJLE010000107">
    <property type="protein sequence ID" value="KAK0982355.1"/>
    <property type="molecule type" value="Genomic_DNA"/>
</dbReference>
<accession>A0A4U0UN29</accession>
<feature type="compositionally biased region" description="Low complexity" evidence="1">
    <location>
        <begin position="114"/>
        <end position="142"/>
    </location>
</feature>
<evidence type="ECO:0000313" key="5">
    <source>
        <dbReference type="Proteomes" id="UP000310066"/>
    </source>
</evidence>
<sequence length="155" mass="16094">MFTSTLRRSLAMRPATRAGRRVLTARPFHILPRQLARKDTQDKDSLKPEPSEYSKSGSDDAAAAVDDAAFNPDITSPEQEQASAKEQSGSDAENPLEVSPANQEVSKPKEQLQGQTEGSSAESGGSGSSGRQRTSGGSSPPKSGGGKHGGGSQGV</sequence>
<dbReference type="STRING" id="329885.A0A4U0UN29"/>
<dbReference type="PANTHER" id="PTHR42090">
    <property type="match status" value="1"/>
</dbReference>
<dbReference type="OrthoDB" id="4220319at2759"/>
<feature type="compositionally biased region" description="Low complexity" evidence="1">
    <location>
        <begin position="59"/>
        <end position="69"/>
    </location>
</feature>
<proteinExistence type="predicted"/>
<dbReference type="EMBL" id="JASUXU010000035">
    <property type="protein sequence ID" value="KAK0318629.1"/>
    <property type="molecule type" value="Genomic_DNA"/>
</dbReference>
<evidence type="ECO:0000313" key="2">
    <source>
        <dbReference type="EMBL" id="KAK0318629.1"/>
    </source>
</evidence>
<name>A0A4U0UN29_9PEZI</name>